<sequence>MIINTNMAPHLTRGLVVLSLHICFASGSVQQPASSDVVTDAASSPTSRHEALKDTSPCPHHGGRKAFCNDHLLPSDFDHLGCPDWMPELECWRMVHHNCTFPAATCPKALPRSVVAREAAELVVASSSKIRRYTEAYFKLRSHLHFDQVRLECHAAPDGSYSTESYARDLVRAGICQPQPNGSCVRLESNTKWRHYSAVLFLNDDFQGGHFVLTGRSTLDTVKPKCGRSVILTSNQPYGYLPLHRGRQCRLVLGLTHTADHGDEDMDELLKAADEKRMHGPTTKRDPTKRREKMAPGRSTAFFVHRLQTARPISIRSRIMLVVAAMTPILASYTAFFTYHFYNYMHPDRKLNFLKLFF</sequence>
<evidence type="ECO:0000256" key="1">
    <source>
        <dbReference type="SAM" id="MobiDB-lite"/>
    </source>
</evidence>
<dbReference type="EMBL" id="JARKHS020029760">
    <property type="protein sequence ID" value="KAK8762812.1"/>
    <property type="molecule type" value="Genomic_DNA"/>
</dbReference>
<keyword evidence="2" id="KW-1133">Transmembrane helix</keyword>
<dbReference type="PANTHER" id="PTHR14049">
    <property type="entry name" value="LEPRECAN 1"/>
    <property type="match status" value="1"/>
</dbReference>
<gene>
    <name evidence="4" type="ORF">V5799_025920</name>
</gene>
<evidence type="ECO:0000256" key="2">
    <source>
        <dbReference type="SAM" id="Phobius"/>
    </source>
</evidence>
<reference evidence="4 5" key="1">
    <citation type="journal article" date="2023" name="Arcadia Sci">
        <title>De novo assembly of a long-read Amblyomma americanum tick genome.</title>
        <authorList>
            <person name="Chou S."/>
            <person name="Poskanzer K.E."/>
            <person name="Rollins M."/>
            <person name="Thuy-Boun P.S."/>
        </authorList>
    </citation>
    <scope>NUCLEOTIDE SEQUENCE [LARGE SCALE GENOMIC DNA]</scope>
    <source>
        <strain evidence="4">F_SG_1</strain>
        <tissue evidence="4">Salivary glands</tissue>
    </source>
</reference>
<keyword evidence="2" id="KW-0472">Membrane</keyword>
<dbReference type="Proteomes" id="UP001321473">
    <property type="component" value="Unassembled WGS sequence"/>
</dbReference>
<proteinExistence type="predicted"/>
<organism evidence="4 5">
    <name type="scientific">Amblyomma americanum</name>
    <name type="common">Lone star tick</name>
    <dbReference type="NCBI Taxonomy" id="6943"/>
    <lineage>
        <taxon>Eukaryota</taxon>
        <taxon>Metazoa</taxon>
        <taxon>Ecdysozoa</taxon>
        <taxon>Arthropoda</taxon>
        <taxon>Chelicerata</taxon>
        <taxon>Arachnida</taxon>
        <taxon>Acari</taxon>
        <taxon>Parasitiformes</taxon>
        <taxon>Ixodida</taxon>
        <taxon>Ixodoidea</taxon>
        <taxon>Ixodidae</taxon>
        <taxon>Amblyomminae</taxon>
        <taxon>Amblyomma</taxon>
    </lineage>
</organism>
<protein>
    <submittedName>
        <fullName evidence="4">Uncharacterized protein</fullName>
    </submittedName>
</protein>
<feature type="compositionally biased region" description="Low complexity" evidence="1">
    <location>
        <begin position="35"/>
        <end position="44"/>
    </location>
</feature>
<keyword evidence="5" id="KW-1185">Reference proteome</keyword>
<feature type="compositionally biased region" description="Basic and acidic residues" evidence="1">
    <location>
        <begin position="276"/>
        <end position="286"/>
    </location>
</feature>
<feature type="region of interest" description="Disordered" evidence="1">
    <location>
        <begin position="276"/>
        <end position="295"/>
    </location>
</feature>
<feature type="chain" id="PRO_5043034757" evidence="3">
    <location>
        <begin position="28"/>
        <end position="358"/>
    </location>
</feature>
<name>A0AAQ4DK22_AMBAM</name>
<keyword evidence="2" id="KW-0812">Transmembrane</keyword>
<feature type="region of interest" description="Disordered" evidence="1">
    <location>
        <begin position="35"/>
        <end position="55"/>
    </location>
</feature>
<comment type="caution">
    <text evidence="4">The sequence shown here is derived from an EMBL/GenBank/DDBJ whole genome shotgun (WGS) entry which is preliminary data.</text>
</comment>
<dbReference type="GO" id="GO:0032963">
    <property type="term" value="P:collagen metabolic process"/>
    <property type="evidence" value="ECO:0007669"/>
    <property type="project" value="InterPro"/>
</dbReference>
<feature type="transmembrane region" description="Helical" evidence="2">
    <location>
        <begin position="319"/>
        <end position="342"/>
    </location>
</feature>
<accession>A0AAQ4DK22</accession>
<evidence type="ECO:0000313" key="4">
    <source>
        <dbReference type="EMBL" id="KAK8762812.1"/>
    </source>
</evidence>
<dbReference type="PANTHER" id="PTHR14049:SF9">
    <property type="entry name" value="PROCOLLAGEN-PROLINE 3-DIOXYGENASE"/>
    <property type="match status" value="1"/>
</dbReference>
<dbReference type="Gene3D" id="2.60.120.620">
    <property type="entry name" value="q2cbj1_9rhob like domain"/>
    <property type="match status" value="1"/>
</dbReference>
<keyword evidence="3" id="KW-0732">Signal</keyword>
<evidence type="ECO:0000313" key="5">
    <source>
        <dbReference type="Proteomes" id="UP001321473"/>
    </source>
</evidence>
<evidence type="ECO:0000256" key="3">
    <source>
        <dbReference type="SAM" id="SignalP"/>
    </source>
</evidence>
<dbReference type="AlphaFoldDB" id="A0AAQ4DK22"/>
<feature type="signal peptide" evidence="3">
    <location>
        <begin position="1"/>
        <end position="27"/>
    </location>
</feature>
<dbReference type="InterPro" id="IPR039575">
    <property type="entry name" value="P3H"/>
</dbReference>